<sequence length="292" mass="31946">MEARDQLIGGGALVRSALEKLAHAKHTLDNATYTTATGNAFDSATGQLAVLVGWLAYDSDLHPVARRCYADALALASEADDQDLIVHTCLYAANQSIALARLGEGRPHHALKLIDRARTLVRGRPPGRIHALIAGREAQAQGVLGDRKEFERAIATAWRELEHAIDYEPLEECPQWLRFVARSEIRGHEARGYADTGEIRKGLDLLDASAQKERGTRNAANDRAWAAATYARSGDVCAAVAVGTPVLAELENVASYRTLRVLEPVRRTEHPAAEEFRERFDALVGAIRRETA</sequence>
<organism evidence="1 2">
    <name type="scientific">Nocardia fusca</name>
    <dbReference type="NCBI Taxonomy" id="941183"/>
    <lineage>
        <taxon>Bacteria</taxon>
        <taxon>Bacillati</taxon>
        <taxon>Actinomycetota</taxon>
        <taxon>Actinomycetes</taxon>
        <taxon>Mycobacteriales</taxon>
        <taxon>Nocardiaceae</taxon>
        <taxon>Nocardia</taxon>
    </lineage>
</organism>
<comment type="caution">
    <text evidence="1">The sequence shown here is derived from an EMBL/GenBank/DDBJ whole genome shotgun (WGS) entry which is preliminary data.</text>
</comment>
<evidence type="ECO:0008006" key="3">
    <source>
        <dbReference type="Google" id="ProtNLM"/>
    </source>
</evidence>
<proteinExistence type="predicted"/>
<name>A0ABV3FJJ7_9NOCA</name>
<dbReference type="EMBL" id="JBFAIH010000039">
    <property type="protein sequence ID" value="MEV0367879.1"/>
    <property type="molecule type" value="Genomic_DNA"/>
</dbReference>
<protein>
    <recommendedName>
        <fullName evidence="3">Transcriptional regulator</fullName>
    </recommendedName>
</protein>
<dbReference type="RefSeq" id="WP_357988072.1">
    <property type="nucleotide sequence ID" value="NZ_JBFAIH010000039.1"/>
</dbReference>
<dbReference type="Proteomes" id="UP001551658">
    <property type="component" value="Unassembled WGS sequence"/>
</dbReference>
<evidence type="ECO:0000313" key="2">
    <source>
        <dbReference type="Proteomes" id="UP001551658"/>
    </source>
</evidence>
<reference evidence="1 2" key="1">
    <citation type="submission" date="2024-06" db="EMBL/GenBank/DDBJ databases">
        <title>The Natural Products Discovery Center: Release of the First 8490 Sequenced Strains for Exploring Actinobacteria Biosynthetic Diversity.</title>
        <authorList>
            <person name="Kalkreuter E."/>
            <person name="Kautsar S.A."/>
            <person name="Yang D."/>
            <person name="Bader C.D."/>
            <person name="Teijaro C.N."/>
            <person name="Fluegel L."/>
            <person name="Davis C.M."/>
            <person name="Simpson J.R."/>
            <person name="Lauterbach L."/>
            <person name="Steele A.D."/>
            <person name="Gui C."/>
            <person name="Meng S."/>
            <person name="Li G."/>
            <person name="Viehrig K."/>
            <person name="Ye F."/>
            <person name="Su P."/>
            <person name="Kiefer A.F."/>
            <person name="Nichols A."/>
            <person name="Cepeda A.J."/>
            <person name="Yan W."/>
            <person name="Fan B."/>
            <person name="Jiang Y."/>
            <person name="Adhikari A."/>
            <person name="Zheng C.-J."/>
            <person name="Schuster L."/>
            <person name="Cowan T.M."/>
            <person name="Smanski M.J."/>
            <person name="Chevrette M.G."/>
            <person name="De Carvalho L.P.S."/>
            <person name="Shen B."/>
        </authorList>
    </citation>
    <scope>NUCLEOTIDE SEQUENCE [LARGE SCALE GENOMIC DNA]</scope>
    <source>
        <strain evidence="1 2">NPDC050671</strain>
    </source>
</reference>
<evidence type="ECO:0000313" key="1">
    <source>
        <dbReference type="EMBL" id="MEV0367879.1"/>
    </source>
</evidence>
<gene>
    <name evidence="1" type="ORF">AB0H72_34870</name>
</gene>
<keyword evidence="2" id="KW-1185">Reference proteome</keyword>
<accession>A0ABV3FJJ7</accession>